<dbReference type="CDD" id="cd04186">
    <property type="entry name" value="GT_2_like_c"/>
    <property type="match status" value="1"/>
</dbReference>
<dbReference type="Pfam" id="PF00535">
    <property type="entry name" value="Glycos_transf_2"/>
    <property type="match status" value="1"/>
</dbReference>
<sequence length="249" mass="28783">MNGMTSIIIPVRNQRAYTRLCLRSIRTYTRPPYEVIAVDNRSSDGTAAYLEKLSGVRLLRNPVNRGFAGAVNQGLEAARGEYIVLLNNDTLVSHRWLDQLLAVLHDERNGLTGPLSNRVIPEQKIKVTLTKPEEIHSFCRRFNRTDPSKWRAVPRLSGFCLAFRARLIREIGRLDERFGLGTYEDDDFSHRARLAGYRCIVAGDTYVHHFGSRSFRRKGQKEFYKILRQNRRYFVLKWDRPPVDGKDSS</sequence>
<protein>
    <recommendedName>
        <fullName evidence="1">Glycosyltransferase 2-like domain-containing protein</fullName>
    </recommendedName>
</protein>
<comment type="caution">
    <text evidence="2">The sequence shown here is derived from an EMBL/GenBank/DDBJ whole genome shotgun (WGS) entry which is preliminary data.</text>
</comment>
<dbReference type="SUPFAM" id="SSF53448">
    <property type="entry name" value="Nucleotide-diphospho-sugar transferases"/>
    <property type="match status" value="1"/>
</dbReference>
<dbReference type="Proteomes" id="UP000215459">
    <property type="component" value="Unassembled WGS sequence"/>
</dbReference>
<evidence type="ECO:0000259" key="1">
    <source>
        <dbReference type="Pfam" id="PF00535"/>
    </source>
</evidence>
<dbReference type="InterPro" id="IPR001173">
    <property type="entry name" value="Glyco_trans_2-like"/>
</dbReference>
<reference evidence="2 3" key="1">
    <citation type="submission" date="2017-07" db="EMBL/GenBank/DDBJ databases">
        <title>The genome sequence of Paludifilum halophilum highlights mechanisms for microbial adaptation to high salt environemnts.</title>
        <authorList>
            <person name="Belbahri L."/>
        </authorList>
    </citation>
    <scope>NUCLEOTIDE SEQUENCE [LARGE SCALE GENOMIC DNA]</scope>
    <source>
        <strain evidence="2 3">DSM 102817</strain>
    </source>
</reference>
<dbReference type="OrthoDB" id="8936324at2"/>
<proteinExistence type="predicted"/>
<dbReference type="EMBL" id="NOWF01000001">
    <property type="protein sequence ID" value="OYD09568.1"/>
    <property type="molecule type" value="Genomic_DNA"/>
</dbReference>
<feature type="domain" description="Glycosyltransferase 2-like" evidence="1">
    <location>
        <begin position="6"/>
        <end position="171"/>
    </location>
</feature>
<organism evidence="2 3">
    <name type="scientific">Paludifilum halophilum</name>
    <dbReference type="NCBI Taxonomy" id="1642702"/>
    <lineage>
        <taxon>Bacteria</taxon>
        <taxon>Bacillati</taxon>
        <taxon>Bacillota</taxon>
        <taxon>Bacilli</taxon>
        <taxon>Bacillales</taxon>
        <taxon>Thermoactinomycetaceae</taxon>
        <taxon>Paludifilum</taxon>
    </lineage>
</organism>
<name>A0A235BB81_9BACL</name>
<dbReference type="PANTHER" id="PTHR43179">
    <property type="entry name" value="RHAMNOSYLTRANSFERASE WBBL"/>
    <property type="match status" value="1"/>
</dbReference>
<keyword evidence="3" id="KW-1185">Reference proteome</keyword>
<accession>A0A235BB81</accession>
<dbReference type="AlphaFoldDB" id="A0A235BB81"/>
<dbReference type="PANTHER" id="PTHR43179:SF7">
    <property type="entry name" value="RHAMNOSYLTRANSFERASE WBBL"/>
    <property type="match status" value="1"/>
</dbReference>
<gene>
    <name evidence="2" type="ORF">CHM34_00690</name>
</gene>
<evidence type="ECO:0000313" key="2">
    <source>
        <dbReference type="EMBL" id="OYD09568.1"/>
    </source>
</evidence>
<evidence type="ECO:0000313" key="3">
    <source>
        <dbReference type="Proteomes" id="UP000215459"/>
    </source>
</evidence>
<dbReference type="InterPro" id="IPR029044">
    <property type="entry name" value="Nucleotide-diphossugar_trans"/>
</dbReference>
<dbReference type="Gene3D" id="3.90.550.10">
    <property type="entry name" value="Spore Coat Polysaccharide Biosynthesis Protein SpsA, Chain A"/>
    <property type="match status" value="1"/>
</dbReference>